<evidence type="ECO:0000313" key="2">
    <source>
        <dbReference type="EMBL" id="SEA68286.1"/>
    </source>
</evidence>
<dbReference type="Proteomes" id="UP000198773">
    <property type="component" value="Unassembled WGS sequence"/>
</dbReference>
<keyword evidence="1" id="KW-1133">Transmembrane helix</keyword>
<keyword evidence="1" id="KW-0812">Transmembrane</keyword>
<feature type="transmembrane region" description="Helical" evidence="1">
    <location>
        <begin position="136"/>
        <end position="154"/>
    </location>
</feature>
<evidence type="ECO:0000313" key="3">
    <source>
        <dbReference type="Proteomes" id="UP000198773"/>
    </source>
</evidence>
<keyword evidence="1" id="KW-0472">Membrane</keyword>
<dbReference type="STRING" id="152573.SAMN04488051_10594"/>
<dbReference type="RefSeq" id="WP_091342824.1">
    <property type="nucleotide sequence ID" value="NZ_FNRM01000005.1"/>
</dbReference>
<feature type="transmembrane region" description="Helical" evidence="1">
    <location>
        <begin position="111"/>
        <end position="130"/>
    </location>
</feature>
<organism evidence="2 3">
    <name type="scientific">Alkalimonas amylolytica</name>
    <dbReference type="NCBI Taxonomy" id="152573"/>
    <lineage>
        <taxon>Bacteria</taxon>
        <taxon>Pseudomonadati</taxon>
        <taxon>Pseudomonadota</taxon>
        <taxon>Gammaproteobacteria</taxon>
        <taxon>Alkalimonas</taxon>
    </lineage>
</organism>
<sequence length="208" mass="22749">MSYKPTVVQQIDGHQIEVRLNGLTGRETVLVDGDVKINRLNWTMNGNYLVELSAGKHIRIRIEPGLMHTIKVEFLRGGALLSQQEIVLYEGADQKLLAEPESAAWLAELKLPFVLTLLIPLALMVALLLFDARSVLVPLLSLAALCLLCLFWLFKPPRSAHKPAATTPLRYLGRTLPRALVIGMSFGGIVGYSVAVLGDSIGRLLGTS</sequence>
<protein>
    <submittedName>
        <fullName evidence="2">Uncharacterized protein</fullName>
    </submittedName>
</protein>
<name>A0A1H4D714_ALKAM</name>
<reference evidence="2 3" key="1">
    <citation type="submission" date="2016-10" db="EMBL/GenBank/DDBJ databases">
        <authorList>
            <person name="de Groot N.N."/>
        </authorList>
    </citation>
    <scope>NUCLEOTIDE SEQUENCE [LARGE SCALE GENOMIC DNA]</scope>
    <source>
        <strain evidence="2 3">CGMCC 1.3430</strain>
    </source>
</reference>
<dbReference type="EMBL" id="FNRM01000005">
    <property type="protein sequence ID" value="SEA68286.1"/>
    <property type="molecule type" value="Genomic_DNA"/>
</dbReference>
<accession>A0A1H4D714</accession>
<proteinExistence type="predicted"/>
<gene>
    <name evidence="2" type="ORF">SAMN04488051_10594</name>
</gene>
<keyword evidence="3" id="KW-1185">Reference proteome</keyword>
<evidence type="ECO:0000256" key="1">
    <source>
        <dbReference type="SAM" id="Phobius"/>
    </source>
</evidence>
<dbReference type="AlphaFoldDB" id="A0A1H4D714"/>
<feature type="transmembrane region" description="Helical" evidence="1">
    <location>
        <begin position="175"/>
        <end position="198"/>
    </location>
</feature>